<feature type="transmembrane region" description="Helical" evidence="6">
    <location>
        <begin position="21"/>
        <end position="40"/>
    </location>
</feature>
<evidence type="ECO:0000256" key="1">
    <source>
        <dbReference type="ARBA" id="ARBA00004613"/>
    </source>
</evidence>
<dbReference type="Pfam" id="PF12260">
    <property type="entry name" value="PIP49_C"/>
    <property type="match status" value="1"/>
</dbReference>
<dbReference type="InterPro" id="IPR022049">
    <property type="entry name" value="FAM69_kinase_dom"/>
</dbReference>
<keyword evidence="4" id="KW-0732">Signal</keyword>
<feature type="compositionally biased region" description="Basic and acidic residues" evidence="5">
    <location>
        <begin position="368"/>
        <end position="391"/>
    </location>
</feature>
<comment type="subcellular location">
    <subcellularLocation>
        <location evidence="1">Secreted</location>
    </subcellularLocation>
</comment>
<dbReference type="KEGG" id="bfo:118426840"/>
<dbReference type="InterPro" id="IPR011009">
    <property type="entry name" value="Kinase-like_dom_sf"/>
</dbReference>
<dbReference type="SUPFAM" id="SSF56112">
    <property type="entry name" value="Protein kinase-like (PK-like)"/>
    <property type="match status" value="1"/>
</dbReference>
<dbReference type="OrthoDB" id="10035316at2759"/>
<reference evidence="8" key="1">
    <citation type="journal article" date="2020" name="Nat. Ecol. Evol.">
        <title>Deeply conserved synteny resolves early events in vertebrate evolution.</title>
        <authorList>
            <person name="Simakov O."/>
            <person name="Marletaz F."/>
            <person name="Yue J.X."/>
            <person name="O'Connell B."/>
            <person name="Jenkins J."/>
            <person name="Brandt A."/>
            <person name="Calef R."/>
            <person name="Tung C.H."/>
            <person name="Huang T.K."/>
            <person name="Schmutz J."/>
            <person name="Satoh N."/>
            <person name="Yu J.K."/>
            <person name="Putnam N.H."/>
            <person name="Green R.E."/>
            <person name="Rokhsar D.S."/>
        </authorList>
    </citation>
    <scope>NUCLEOTIDE SEQUENCE [LARGE SCALE GENOMIC DNA]</scope>
    <source>
        <strain evidence="8">S238N-H82</strain>
    </source>
</reference>
<comment type="similarity">
    <text evidence="2">Belongs to the DIPK family.</text>
</comment>
<evidence type="ECO:0000256" key="6">
    <source>
        <dbReference type="SAM" id="Phobius"/>
    </source>
</evidence>
<keyword evidence="3" id="KW-0964">Secreted</keyword>
<evidence type="ECO:0000256" key="5">
    <source>
        <dbReference type="SAM" id="MobiDB-lite"/>
    </source>
</evidence>
<evidence type="ECO:0000259" key="7">
    <source>
        <dbReference type="Pfam" id="PF12260"/>
    </source>
</evidence>
<evidence type="ECO:0000313" key="9">
    <source>
        <dbReference type="RefSeq" id="XP_035692279.1"/>
    </source>
</evidence>
<evidence type="ECO:0000313" key="8">
    <source>
        <dbReference type="Proteomes" id="UP000001554"/>
    </source>
</evidence>
<evidence type="ECO:0000256" key="2">
    <source>
        <dbReference type="ARBA" id="ARBA00006338"/>
    </source>
</evidence>
<name>A0A9J7M2W9_BRAFL</name>
<reference evidence="9" key="2">
    <citation type="submission" date="2025-08" db="UniProtKB">
        <authorList>
            <consortium name="RefSeq"/>
        </authorList>
    </citation>
    <scope>IDENTIFICATION</scope>
    <source>
        <strain evidence="9">S238N-H82</strain>
        <tissue evidence="9">Testes</tissue>
    </source>
</reference>
<evidence type="ECO:0000256" key="4">
    <source>
        <dbReference type="ARBA" id="ARBA00022729"/>
    </source>
</evidence>
<dbReference type="Gene3D" id="1.10.510.10">
    <property type="entry name" value="Transferase(Phosphotransferase) domain 1"/>
    <property type="match status" value="1"/>
</dbReference>
<keyword evidence="6" id="KW-0472">Membrane</keyword>
<organism evidence="8 9">
    <name type="scientific">Branchiostoma floridae</name>
    <name type="common">Florida lancelet</name>
    <name type="synonym">Amphioxus</name>
    <dbReference type="NCBI Taxonomy" id="7739"/>
    <lineage>
        <taxon>Eukaryota</taxon>
        <taxon>Metazoa</taxon>
        <taxon>Chordata</taxon>
        <taxon>Cephalochordata</taxon>
        <taxon>Leptocardii</taxon>
        <taxon>Amphioxiformes</taxon>
        <taxon>Branchiostomatidae</taxon>
        <taxon>Branchiostoma</taxon>
    </lineage>
</organism>
<keyword evidence="6" id="KW-0812">Transmembrane</keyword>
<evidence type="ECO:0000256" key="3">
    <source>
        <dbReference type="ARBA" id="ARBA00022525"/>
    </source>
</evidence>
<feature type="domain" description="FAM69 protein-kinase" evidence="7">
    <location>
        <begin position="204"/>
        <end position="417"/>
    </location>
</feature>
<accession>A0A9J7M2W9</accession>
<gene>
    <name evidence="9" type="primary">LOC118426840</name>
</gene>
<dbReference type="InterPro" id="IPR020519">
    <property type="entry name" value="DIPK2A/B"/>
</dbReference>
<dbReference type="GeneID" id="118426840"/>
<dbReference type="PANTHER" id="PTHR32073:SF10">
    <property type="entry name" value="FAM69 PROTEIN-KINASE DOMAIN-CONTAINING PROTEIN"/>
    <property type="match status" value="1"/>
</dbReference>
<protein>
    <submittedName>
        <fullName evidence="9">Divergent protein kinase domain 2A-like</fullName>
    </submittedName>
</protein>
<keyword evidence="6" id="KW-1133">Transmembrane helix</keyword>
<dbReference type="PANTHER" id="PTHR32073">
    <property type="entry name" value="GH11358P"/>
    <property type="match status" value="1"/>
</dbReference>
<dbReference type="AlphaFoldDB" id="A0A9J7M2W9"/>
<dbReference type="Proteomes" id="UP000001554">
    <property type="component" value="Chromosome 12"/>
</dbReference>
<feature type="region of interest" description="Disordered" evidence="5">
    <location>
        <begin position="368"/>
        <end position="416"/>
    </location>
</feature>
<sequence>MPLVMKTSLRLHRILRHHRSSGVNVFLLLVLLIVVFIYTLHIKRREPVSTALNDFRFLWAETGTCPACFGHTCGLIQQGNFRRVNPNREQKRCVVSVGSIDGDMVIAKALSEEDVWRRYDSFICRTSPRPEACNASSFILESMYVTDAALKLSWLWEARKITHTERAVSPLCVSARFLQEVKQLYVENEGTELERVERAFMATSLLLDQEAVILRYFTTKSAIVWPFPKYYGACGRVVVLQHAGRTLDAFLDSPWEHRANIAVQLLQIVDTLREKDPDWILFFLDVSMEDFAVDRSGRVRLIDFEDVMVIDRQTVADEGIEEGCNEQCYMNFQQELMSDYYHCKDILRYTQMMYANICVRILSNRRENEEKAESEERSEEKGGQSGEEKPNKPQKGLLYDPPDDMRESLESALGHCVHETQPGGRLKAVLTLKEILK</sequence>
<dbReference type="RefSeq" id="XP_035692279.1">
    <property type="nucleotide sequence ID" value="XM_035836386.1"/>
</dbReference>
<keyword evidence="8" id="KW-1185">Reference proteome</keyword>
<dbReference type="GO" id="GO:0005576">
    <property type="term" value="C:extracellular region"/>
    <property type="evidence" value="ECO:0007669"/>
    <property type="project" value="UniProtKB-SubCell"/>
</dbReference>
<proteinExistence type="inferred from homology"/>